<dbReference type="EMBL" id="CP013234">
    <property type="protein sequence ID" value="AMP06361.1"/>
    <property type="molecule type" value="Genomic_DNA"/>
</dbReference>
<evidence type="ECO:0000313" key="2">
    <source>
        <dbReference type="Proteomes" id="UP000074561"/>
    </source>
</evidence>
<dbReference type="AlphaFoldDB" id="A0A127Q8N9"/>
<proteinExistence type="predicted"/>
<dbReference type="STRING" id="279113.CPter91_4041"/>
<name>A0A127Q8N9_9BURK</name>
<evidence type="ECO:0000313" key="1">
    <source>
        <dbReference type="EMBL" id="AMP06361.1"/>
    </source>
</evidence>
<dbReference type="Proteomes" id="UP000074561">
    <property type="component" value="Chromosome"/>
</dbReference>
<dbReference type="PATRIC" id="fig|279113.9.peg.4010"/>
<reference evidence="1 2" key="1">
    <citation type="submission" date="2015-11" db="EMBL/GenBank/DDBJ databases">
        <title>Exploring the genomic traits of fungus-feeding bacterial genus Collimonas.</title>
        <authorList>
            <person name="Song C."/>
            <person name="Schmidt R."/>
            <person name="de Jager V."/>
            <person name="Krzyzanowska D."/>
            <person name="Jongedijk E."/>
            <person name="Cankar K."/>
            <person name="Beekwilder J."/>
            <person name="van Veen A."/>
            <person name="de Boer W."/>
            <person name="van Veen J.A."/>
            <person name="Garbeva P."/>
        </authorList>
    </citation>
    <scope>NUCLEOTIDE SEQUENCE [LARGE SCALE GENOMIC DNA]</scope>
    <source>
        <strain evidence="1 2">Ter91</strain>
    </source>
</reference>
<organism evidence="1 2">
    <name type="scientific">Collimonas pratensis</name>
    <dbReference type="NCBI Taxonomy" id="279113"/>
    <lineage>
        <taxon>Bacteria</taxon>
        <taxon>Pseudomonadati</taxon>
        <taxon>Pseudomonadota</taxon>
        <taxon>Betaproteobacteria</taxon>
        <taxon>Burkholderiales</taxon>
        <taxon>Oxalobacteraceae</taxon>
        <taxon>Collimonas</taxon>
    </lineage>
</organism>
<sequence>MGDFRFAFSERLLQHLDVPIRHLSRSRKCTPAKEMMRKLNS</sequence>
<gene>
    <name evidence="1" type="ORF">CPter91_4041</name>
</gene>
<accession>A0A127Q8N9</accession>
<protein>
    <submittedName>
        <fullName evidence="1">Uncharacterized protein</fullName>
    </submittedName>
</protein>
<dbReference type="KEGG" id="cpra:CPter91_4041"/>